<reference evidence="1" key="1">
    <citation type="submission" date="2021-06" db="EMBL/GenBank/DDBJ databases">
        <authorList>
            <person name="Kallberg Y."/>
            <person name="Tangrot J."/>
            <person name="Rosling A."/>
        </authorList>
    </citation>
    <scope>NUCLEOTIDE SEQUENCE</scope>
    <source>
        <strain evidence="1">87-6 pot B 2015</strain>
    </source>
</reference>
<feature type="non-terminal residue" evidence="1">
    <location>
        <position position="1"/>
    </location>
</feature>
<gene>
    <name evidence="1" type="ORF">FMOSSE_LOCUS13149</name>
</gene>
<dbReference type="AlphaFoldDB" id="A0A9N9HLD5"/>
<evidence type="ECO:0000313" key="1">
    <source>
        <dbReference type="EMBL" id="CAG8686205.1"/>
    </source>
</evidence>
<organism evidence="1 2">
    <name type="scientific">Funneliformis mosseae</name>
    <name type="common">Endomycorrhizal fungus</name>
    <name type="synonym">Glomus mosseae</name>
    <dbReference type="NCBI Taxonomy" id="27381"/>
    <lineage>
        <taxon>Eukaryota</taxon>
        <taxon>Fungi</taxon>
        <taxon>Fungi incertae sedis</taxon>
        <taxon>Mucoromycota</taxon>
        <taxon>Glomeromycotina</taxon>
        <taxon>Glomeromycetes</taxon>
        <taxon>Glomerales</taxon>
        <taxon>Glomeraceae</taxon>
        <taxon>Funneliformis</taxon>
    </lineage>
</organism>
<protein>
    <submittedName>
        <fullName evidence="1">16603_t:CDS:1</fullName>
    </submittedName>
</protein>
<evidence type="ECO:0000313" key="2">
    <source>
        <dbReference type="Proteomes" id="UP000789375"/>
    </source>
</evidence>
<proteinExistence type="predicted"/>
<dbReference type="Proteomes" id="UP000789375">
    <property type="component" value="Unassembled WGS sequence"/>
</dbReference>
<sequence length="176" mass="20485">SDNNDLFDYDKLLDMPENNSGNEEYIEENDYENEWEIKMDKDEDLNFENEIDDINTYLNLERVDELYNIQKLINHLEFEDLIPTQNNNEKNEEIVPIQPISSMTALSALDNILSFLTNPPDGFAVELKNLMEIRSLRSQCSKSAIFKCEYNCDVPICKSHNTHKISYVLSHVSPVD</sequence>
<dbReference type="EMBL" id="CAJVPP010007297">
    <property type="protein sequence ID" value="CAG8686205.1"/>
    <property type="molecule type" value="Genomic_DNA"/>
</dbReference>
<accession>A0A9N9HLD5</accession>
<name>A0A9N9HLD5_FUNMO</name>
<comment type="caution">
    <text evidence="1">The sequence shown here is derived from an EMBL/GenBank/DDBJ whole genome shotgun (WGS) entry which is preliminary data.</text>
</comment>
<keyword evidence="2" id="KW-1185">Reference proteome</keyword>